<dbReference type="EMBL" id="AAHK01000485">
    <property type="protein sequence ID" value="EAN91854.1"/>
    <property type="molecule type" value="Genomic_DNA"/>
</dbReference>
<dbReference type="KEGG" id="tcr:507007.37"/>
<dbReference type="AlphaFoldDB" id="Q4DH49"/>
<dbReference type="PaxDb" id="353153-Q4DH49"/>
<keyword evidence="1" id="KW-0472">Membrane</keyword>
<dbReference type="RefSeq" id="XP_813705.1">
    <property type="nucleotide sequence ID" value="XM_808612.1"/>
</dbReference>
<evidence type="ECO:0000256" key="1">
    <source>
        <dbReference type="SAM" id="Phobius"/>
    </source>
</evidence>
<keyword evidence="3" id="KW-1185">Reference proteome</keyword>
<reference evidence="2 3" key="1">
    <citation type="journal article" date="2005" name="Science">
        <title>The genome sequence of Trypanosoma cruzi, etiologic agent of Chagas disease.</title>
        <authorList>
            <person name="El-Sayed N.M."/>
            <person name="Myler P.J."/>
            <person name="Bartholomeu D.C."/>
            <person name="Nilsson D."/>
            <person name="Aggarwal G."/>
            <person name="Tran A.N."/>
            <person name="Ghedin E."/>
            <person name="Worthey E.A."/>
            <person name="Delcher A.L."/>
            <person name="Blandin G."/>
            <person name="Westenberger S.J."/>
            <person name="Caler E."/>
            <person name="Cerqueira G.C."/>
            <person name="Branche C."/>
            <person name="Haas B."/>
            <person name="Anupama A."/>
            <person name="Arner E."/>
            <person name="Aslund L."/>
            <person name="Attipoe P."/>
            <person name="Bontempi E."/>
            <person name="Bringaud F."/>
            <person name="Burton P."/>
            <person name="Cadag E."/>
            <person name="Campbell D.A."/>
            <person name="Carrington M."/>
            <person name="Crabtree J."/>
            <person name="Darban H."/>
            <person name="da Silveira J.F."/>
            <person name="de Jong P."/>
            <person name="Edwards K."/>
            <person name="Englund P.T."/>
            <person name="Fazelina G."/>
            <person name="Feldblyum T."/>
            <person name="Ferella M."/>
            <person name="Frasch A.C."/>
            <person name="Gull K."/>
            <person name="Horn D."/>
            <person name="Hou L."/>
            <person name="Huang Y."/>
            <person name="Kindlund E."/>
            <person name="Klingbeil M."/>
            <person name="Kluge S."/>
            <person name="Koo H."/>
            <person name="Lacerda D."/>
            <person name="Levin M.J."/>
            <person name="Lorenzi H."/>
            <person name="Louie T."/>
            <person name="Machado C.R."/>
            <person name="McCulloch R."/>
            <person name="McKenna A."/>
            <person name="Mizuno Y."/>
            <person name="Mottram J.C."/>
            <person name="Nelson S."/>
            <person name="Ochaya S."/>
            <person name="Osoegawa K."/>
            <person name="Pai G."/>
            <person name="Parsons M."/>
            <person name="Pentony M."/>
            <person name="Pettersson U."/>
            <person name="Pop M."/>
            <person name="Ramirez J.L."/>
            <person name="Rinta J."/>
            <person name="Robertson L."/>
            <person name="Salzberg S.L."/>
            <person name="Sanchez D.O."/>
            <person name="Seyler A."/>
            <person name="Sharma R."/>
            <person name="Shetty J."/>
            <person name="Simpson A.J."/>
            <person name="Sisk E."/>
            <person name="Tammi M.T."/>
            <person name="Tarleton R."/>
            <person name="Teixeira S."/>
            <person name="Van Aken S."/>
            <person name="Vogt C."/>
            <person name="Ward P.N."/>
            <person name="Wickstead B."/>
            <person name="Wortman J."/>
            <person name="White O."/>
            <person name="Fraser C.M."/>
            <person name="Stuart K.D."/>
            <person name="Andersson B."/>
        </authorList>
    </citation>
    <scope>NUCLEOTIDE SEQUENCE [LARGE SCALE GENOMIC DNA]</scope>
    <source>
        <strain evidence="2 3">CL Brener</strain>
    </source>
</reference>
<feature type="transmembrane region" description="Helical" evidence="1">
    <location>
        <begin position="58"/>
        <end position="76"/>
    </location>
</feature>
<evidence type="ECO:0000313" key="2">
    <source>
        <dbReference type="EMBL" id="EAN91854.1"/>
    </source>
</evidence>
<comment type="caution">
    <text evidence="2">The sequence shown here is derived from an EMBL/GenBank/DDBJ whole genome shotgun (WGS) entry which is preliminary data.</text>
</comment>
<sequence>MLALVKRQCGLENSHVFYGAYHSEWRNKLADIFCMPILFVAAQYLLSQVDLTSSVDLSHFTACLFAAFYIHIYIWMEFFAGVP</sequence>
<dbReference type="InParanoid" id="Q4DH49"/>
<dbReference type="eggNOG" id="KOG3292">
    <property type="taxonomic scope" value="Eukaryota"/>
</dbReference>
<organism evidence="2 3">
    <name type="scientific">Trypanosoma cruzi (strain CL Brener)</name>
    <dbReference type="NCBI Taxonomy" id="353153"/>
    <lineage>
        <taxon>Eukaryota</taxon>
        <taxon>Discoba</taxon>
        <taxon>Euglenozoa</taxon>
        <taxon>Kinetoplastea</taxon>
        <taxon>Metakinetoplastina</taxon>
        <taxon>Trypanosomatida</taxon>
        <taxon>Trypanosomatidae</taxon>
        <taxon>Trypanosoma</taxon>
        <taxon>Schizotrypanum</taxon>
    </lineage>
</organism>
<keyword evidence="1" id="KW-0812">Transmembrane</keyword>
<protein>
    <submittedName>
        <fullName evidence="2">Uncharacterized protein</fullName>
    </submittedName>
</protein>
<feature type="transmembrane region" description="Helical" evidence="1">
    <location>
        <begin position="29"/>
        <end position="46"/>
    </location>
</feature>
<accession>Q4DH49</accession>
<dbReference type="GeneID" id="3545140"/>
<dbReference type="Proteomes" id="UP000002296">
    <property type="component" value="Unassembled WGS sequence"/>
</dbReference>
<name>Q4DH49_TRYCC</name>
<proteinExistence type="predicted"/>
<evidence type="ECO:0000313" key="3">
    <source>
        <dbReference type="Proteomes" id="UP000002296"/>
    </source>
</evidence>
<keyword evidence="1" id="KW-1133">Transmembrane helix</keyword>
<gene>
    <name evidence="2" type="ORF">Tc00.1047053507007.37</name>
</gene>